<evidence type="ECO:0000313" key="5">
    <source>
        <dbReference type="EMBL" id="MBP3951318.1"/>
    </source>
</evidence>
<dbReference type="InterPro" id="IPR006638">
    <property type="entry name" value="Elp3/MiaA/NifB-like_rSAM"/>
</dbReference>
<evidence type="ECO:0000256" key="1">
    <source>
        <dbReference type="ARBA" id="ARBA00006100"/>
    </source>
</evidence>
<dbReference type="SFLD" id="SFLDG01082">
    <property type="entry name" value="B12-binding_domain_containing"/>
    <property type="match status" value="1"/>
</dbReference>
<dbReference type="GO" id="GO:0051539">
    <property type="term" value="F:4 iron, 4 sulfur cluster binding"/>
    <property type="evidence" value="ECO:0007669"/>
    <property type="project" value="UniProtKB-UniRule"/>
</dbReference>
<keyword evidence="3" id="KW-0143">Chaperone</keyword>
<dbReference type="InterPro" id="IPR058240">
    <property type="entry name" value="rSAM_sf"/>
</dbReference>
<keyword evidence="3" id="KW-0411">Iron-sulfur</keyword>
<evidence type="ECO:0000313" key="6">
    <source>
        <dbReference type="Proteomes" id="UP000678228"/>
    </source>
</evidence>
<dbReference type="GO" id="GO:0004109">
    <property type="term" value="F:coproporphyrinogen oxidase activity"/>
    <property type="evidence" value="ECO:0007669"/>
    <property type="project" value="InterPro"/>
</dbReference>
<dbReference type="SFLD" id="SFLDF00288">
    <property type="entry name" value="HemN-like__clustered_with_nucl"/>
    <property type="match status" value="1"/>
</dbReference>
<comment type="similarity">
    <text evidence="1">Belongs to the anaerobic coproporphyrinogen-III oxidase family. HemW subfamily.</text>
</comment>
<sequence length="385" mass="44357">MIQAAYVHIPFCEHICYYCDFNKVFLKNQPVDEYIDALLLEMDRTMREQPTDRLKTVYIGGGTPTALTAEQLTVLLKGMAKILPLDDVLEYTIEVNPDSIEEDKLVVLKEFGINRLSMGVQTFDDELLKEIGRTHTNQSVEQAIERCRRVGLDNISIDLMFGLPKQDPNHFRDTIDRAIQLGVEHISAYSLKIEEKTVFFNRQRKGKLTLPPEDDEVMMYQDLLKLTADAGLIQYEISNFAKKGYESKHNLYYWNNEGYYGFGAGAHGYIDGYRHQNHGPIPKYLQAINDKIAPILTKHQVTKIEQIEEEMFMGLRKREGVNKTAFSKKYGITMDKCFSTQIKELEKRGLLRQVDDQVQLTEHGLLLGNEVFEQFIAVLNEENVE</sequence>
<protein>
    <recommendedName>
        <fullName evidence="2 3">Heme chaperone HemW</fullName>
    </recommendedName>
</protein>
<dbReference type="GO" id="GO:0005737">
    <property type="term" value="C:cytoplasm"/>
    <property type="evidence" value="ECO:0007669"/>
    <property type="project" value="UniProtKB-SubCell"/>
</dbReference>
<dbReference type="NCBIfam" id="TIGR00539">
    <property type="entry name" value="hemN_rel"/>
    <property type="match status" value="1"/>
</dbReference>
<dbReference type="EMBL" id="JAGKSQ010000003">
    <property type="protein sequence ID" value="MBP3951318.1"/>
    <property type="molecule type" value="Genomic_DNA"/>
</dbReference>
<dbReference type="Gene3D" id="3.80.30.20">
    <property type="entry name" value="tm_1862 like domain"/>
    <property type="match status" value="1"/>
</dbReference>
<evidence type="ECO:0000256" key="3">
    <source>
        <dbReference type="RuleBase" id="RU364116"/>
    </source>
</evidence>
<gene>
    <name evidence="5" type="ORF">J7W16_09245</name>
</gene>
<dbReference type="Pfam" id="PF04055">
    <property type="entry name" value="Radical_SAM"/>
    <property type="match status" value="1"/>
</dbReference>
<reference evidence="5" key="1">
    <citation type="submission" date="2021-03" db="EMBL/GenBank/DDBJ databases">
        <title>Bacillus suaedae sp. nov., isolated from Suaeda aralocaspica.</title>
        <authorList>
            <person name="Lei R.F.R."/>
        </authorList>
    </citation>
    <scope>NUCLEOTIDE SEQUENCE</scope>
    <source>
        <strain evidence="5">YZJH907-2</strain>
    </source>
</reference>
<dbReference type="AlphaFoldDB" id="A0A940WVX3"/>
<dbReference type="InterPro" id="IPR034505">
    <property type="entry name" value="Coproporphyrinogen-III_oxidase"/>
</dbReference>
<dbReference type="Pfam" id="PF06969">
    <property type="entry name" value="HemN_C"/>
    <property type="match status" value="1"/>
</dbReference>
<feature type="domain" description="Radical SAM core" evidence="4">
    <location>
        <begin position="1"/>
        <end position="236"/>
    </location>
</feature>
<comment type="function">
    <text evidence="3">Probably acts as a heme chaperone, transferring heme to an unknown acceptor. Binds one molecule of heme per monomer, possibly covalently. Binds 1 [4Fe-4S] cluster. The cluster is coordinated with 3 cysteines and an exchangeable S-adenosyl-L-methionine.</text>
</comment>
<dbReference type="GO" id="GO:0006779">
    <property type="term" value="P:porphyrin-containing compound biosynthetic process"/>
    <property type="evidence" value="ECO:0007669"/>
    <property type="project" value="InterPro"/>
</dbReference>
<dbReference type="InterPro" id="IPR004559">
    <property type="entry name" value="HemW-like"/>
</dbReference>
<proteinExistence type="inferred from homology"/>
<accession>A0A940WVX3</accession>
<keyword evidence="3" id="KW-0408">Iron</keyword>
<keyword evidence="3" id="KW-0004">4Fe-4S</keyword>
<comment type="caution">
    <text evidence="5">The sequence shown here is derived from an EMBL/GenBank/DDBJ whole genome shotgun (WGS) entry which is preliminary data.</text>
</comment>
<dbReference type="SFLD" id="SFLDG01065">
    <property type="entry name" value="anaerobic_coproporphyrinogen-I"/>
    <property type="match status" value="1"/>
</dbReference>
<dbReference type="CDD" id="cd01335">
    <property type="entry name" value="Radical_SAM"/>
    <property type="match status" value="1"/>
</dbReference>
<dbReference type="SFLD" id="SFLDF00562">
    <property type="entry name" value="HemN-like__clustered_with_heat"/>
    <property type="match status" value="1"/>
</dbReference>
<dbReference type="InterPro" id="IPR023404">
    <property type="entry name" value="rSAM_horseshoe"/>
</dbReference>
<dbReference type="SUPFAM" id="SSF102114">
    <property type="entry name" value="Radical SAM enzymes"/>
    <property type="match status" value="1"/>
</dbReference>
<keyword evidence="3" id="KW-0949">S-adenosyl-L-methionine</keyword>
<dbReference type="PROSITE" id="PS51918">
    <property type="entry name" value="RADICAL_SAM"/>
    <property type="match status" value="1"/>
</dbReference>
<dbReference type="PANTHER" id="PTHR13932">
    <property type="entry name" value="COPROPORPHYRINIGEN III OXIDASE"/>
    <property type="match status" value="1"/>
</dbReference>
<dbReference type="SFLD" id="SFLDS00029">
    <property type="entry name" value="Radical_SAM"/>
    <property type="match status" value="1"/>
</dbReference>
<keyword evidence="5" id="KW-0560">Oxidoreductase</keyword>
<keyword evidence="6" id="KW-1185">Reference proteome</keyword>
<dbReference type="RefSeq" id="WP_210597004.1">
    <property type="nucleotide sequence ID" value="NZ_JAGKSQ010000003.1"/>
</dbReference>
<evidence type="ECO:0000256" key="2">
    <source>
        <dbReference type="ARBA" id="ARBA00017228"/>
    </source>
</evidence>
<keyword evidence="3" id="KW-0349">Heme</keyword>
<name>A0A940WVX3_9BACI</name>
<evidence type="ECO:0000259" key="4">
    <source>
        <dbReference type="PROSITE" id="PS51918"/>
    </source>
</evidence>
<comment type="subcellular location">
    <subcellularLocation>
        <location evidence="3">Cytoplasm</location>
    </subcellularLocation>
</comment>
<dbReference type="InterPro" id="IPR010723">
    <property type="entry name" value="HemN_C"/>
</dbReference>
<dbReference type="SMART" id="SM00729">
    <property type="entry name" value="Elp3"/>
    <property type="match status" value="1"/>
</dbReference>
<organism evidence="5 6">
    <name type="scientific">Halalkalibacter suaedae</name>
    <dbReference type="NCBI Taxonomy" id="2822140"/>
    <lineage>
        <taxon>Bacteria</taxon>
        <taxon>Bacillati</taxon>
        <taxon>Bacillota</taxon>
        <taxon>Bacilli</taxon>
        <taxon>Bacillales</taxon>
        <taxon>Bacillaceae</taxon>
        <taxon>Halalkalibacter</taxon>
    </lineage>
</organism>
<dbReference type="GO" id="GO:0046872">
    <property type="term" value="F:metal ion binding"/>
    <property type="evidence" value="ECO:0007669"/>
    <property type="project" value="UniProtKB-UniRule"/>
</dbReference>
<keyword evidence="3" id="KW-0479">Metal-binding</keyword>
<dbReference type="PANTHER" id="PTHR13932:SF5">
    <property type="entry name" value="RADICAL S-ADENOSYL METHIONINE DOMAIN-CONTAINING PROTEIN 1, MITOCHONDRIAL"/>
    <property type="match status" value="1"/>
</dbReference>
<keyword evidence="3" id="KW-0963">Cytoplasm</keyword>
<dbReference type="Proteomes" id="UP000678228">
    <property type="component" value="Unassembled WGS sequence"/>
</dbReference>
<dbReference type="InterPro" id="IPR007197">
    <property type="entry name" value="rSAM"/>
</dbReference>